<feature type="non-terminal residue" evidence="3">
    <location>
        <position position="1"/>
    </location>
</feature>
<dbReference type="Pfam" id="PF20151">
    <property type="entry name" value="DUF6533"/>
    <property type="match status" value="1"/>
</dbReference>
<protein>
    <recommendedName>
        <fullName evidence="2">DUF6533 domain-containing protein</fullName>
    </recommendedName>
</protein>
<evidence type="ECO:0000313" key="4">
    <source>
        <dbReference type="Proteomes" id="UP000015241"/>
    </source>
</evidence>
<feature type="transmembrane region" description="Helical" evidence="1">
    <location>
        <begin position="73"/>
        <end position="91"/>
    </location>
</feature>
<reference evidence="3 4" key="1">
    <citation type="journal article" date="2012" name="Science">
        <title>The Paleozoic origin of enzymatic lignin decomposition reconstructed from 31 fungal genomes.</title>
        <authorList>
            <person name="Floudas D."/>
            <person name="Binder M."/>
            <person name="Riley R."/>
            <person name="Barry K."/>
            <person name="Blanchette R.A."/>
            <person name="Henrissat B."/>
            <person name="Martinez A.T."/>
            <person name="Otillar R."/>
            <person name="Spatafora J.W."/>
            <person name="Yadav J.S."/>
            <person name="Aerts A."/>
            <person name="Benoit I."/>
            <person name="Boyd A."/>
            <person name="Carlson A."/>
            <person name="Copeland A."/>
            <person name="Coutinho P.M."/>
            <person name="de Vries R.P."/>
            <person name="Ferreira P."/>
            <person name="Findley K."/>
            <person name="Foster B."/>
            <person name="Gaskell J."/>
            <person name="Glotzer D."/>
            <person name="Gorecki P."/>
            <person name="Heitman J."/>
            <person name="Hesse C."/>
            <person name="Hori C."/>
            <person name="Igarashi K."/>
            <person name="Jurgens J.A."/>
            <person name="Kallen N."/>
            <person name="Kersten P."/>
            <person name="Kohler A."/>
            <person name="Kuees U."/>
            <person name="Kumar T.K.A."/>
            <person name="Kuo A."/>
            <person name="LaButti K."/>
            <person name="Larrondo L.F."/>
            <person name="Lindquist E."/>
            <person name="Ling A."/>
            <person name="Lombard V."/>
            <person name="Lucas S."/>
            <person name="Lundell T."/>
            <person name="Martin R."/>
            <person name="McLaughlin D.J."/>
            <person name="Morgenstern I."/>
            <person name="Morin E."/>
            <person name="Murat C."/>
            <person name="Nagy L.G."/>
            <person name="Nolan M."/>
            <person name="Ohm R.A."/>
            <person name="Patyshakuliyeva A."/>
            <person name="Rokas A."/>
            <person name="Ruiz-Duenas F.J."/>
            <person name="Sabat G."/>
            <person name="Salamov A."/>
            <person name="Samejima M."/>
            <person name="Schmutz J."/>
            <person name="Slot J.C."/>
            <person name="St John F."/>
            <person name="Stenlid J."/>
            <person name="Sun H."/>
            <person name="Sun S."/>
            <person name="Syed K."/>
            <person name="Tsang A."/>
            <person name="Wiebenga A."/>
            <person name="Young D."/>
            <person name="Pisabarro A."/>
            <person name="Eastwood D.C."/>
            <person name="Martin F."/>
            <person name="Cullen D."/>
            <person name="Grigoriev I.V."/>
            <person name="Hibbett D.S."/>
        </authorList>
    </citation>
    <scope>NUCLEOTIDE SEQUENCE</scope>
    <source>
        <strain evidence="4">FP-58527</strain>
    </source>
</reference>
<dbReference type="InterPro" id="IPR045340">
    <property type="entry name" value="DUF6533"/>
</dbReference>
<evidence type="ECO:0000256" key="1">
    <source>
        <dbReference type="SAM" id="Phobius"/>
    </source>
</evidence>
<name>S8FZP4_FOMSC</name>
<evidence type="ECO:0000259" key="2">
    <source>
        <dbReference type="Pfam" id="PF20151"/>
    </source>
</evidence>
<accession>S8FZP4</accession>
<keyword evidence="1" id="KW-0472">Membrane</keyword>
<proteinExistence type="predicted"/>
<dbReference type="HOGENOM" id="CLU_2326303_0_0_1"/>
<keyword evidence="1" id="KW-0812">Transmembrane</keyword>
<keyword evidence="4" id="KW-1185">Reference proteome</keyword>
<keyword evidence="1" id="KW-1133">Transmembrane helix</keyword>
<gene>
    <name evidence="3" type="ORF">FOMPIDRAFT_1115738</name>
</gene>
<feature type="domain" description="DUF6533" evidence="2">
    <location>
        <begin position="1"/>
        <end position="36"/>
    </location>
</feature>
<dbReference type="OrthoDB" id="2803471at2759"/>
<dbReference type="InParanoid" id="S8FZP4"/>
<feature type="transmembrane region" description="Helical" evidence="1">
    <location>
        <begin position="20"/>
        <end position="43"/>
    </location>
</feature>
<sequence length="99" mass="11566">CYDYCLTLSREVHYVWNKRLSFISTLFYLFRYSVLLSVGPVMLITRPPLSWQAPHHVIFSAMRIYVICDRKKSIFVSMLVLGFITPAITAVRNSRYARG</sequence>
<dbReference type="EMBL" id="KE504129">
    <property type="protein sequence ID" value="EPT03615.1"/>
    <property type="molecule type" value="Genomic_DNA"/>
</dbReference>
<organism evidence="3 4">
    <name type="scientific">Fomitopsis schrenkii</name>
    <name type="common">Brown rot fungus</name>
    <dbReference type="NCBI Taxonomy" id="2126942"/>
    <lineage>
        <taxon>Eukaryota</taxon>
        <taxon>Fungi</taxon>
        <taxon>Dikarya</taxon>
        <taxon>Basidiomycota</taxon>
        <taxon>Agaricomycotina</taxon>
        <taxon>Agaricomycetes</taxon>
        <taxon>Polyporales</taxon>
        <taxon>Fomitopsis</taxon>
    </lineage>
</organism>
<dbReference type="AlphaFoldDB" id="S8FZP4"/>
<dbReference type="Proteomes" id="UP000015241">
    <property type="component" value="Unassembled WGS sequence"/>
</dbReference>
<evidence type="ECO:0000313" key="3">
    <source>
        <dbReference type="EMBL" id="EPT03615.1"/>
    </source>
</evidence>